<dbReference type="PANTHER" id="PTHR23513">
    <property type="entry name" value="INTEGRAL MEMBRANE EFFLUX PROTEIN-RELATED"/>
    <property type="match status" value="1"/>
</dbReference>
<gene>
    <name evidence="7" type="ORF">GCM10022224_016020</name>
</gene>
<evidence type="ECO:0000313" key="7">
    <source>
        <dbReference type="EMBL" id="GAA3653750.1"/>
    </source>
</evidence>
<keyword evidence="8" id="KW-1185">Reference proteome</keyword>
<comment type="subcellular location">
    <subcellularLocation>
        <location evidence="1">Cell membrane</location>
        <topology evidence="1">Multi-pass membrane protein</topology>
    </subcellularLocation>
</comment>
<comment type="caution">
    <text evidence="7">The sequence shown here is derived from an EMBL/GenBank/DDBJ whole genome shotgun (WGS) entry which is preliminary data.</text>
</comment>
<feature type="transmembrane region" description="Helical" evidence="6">
    <location>
        <begin position="229"/>
        <end position="249"/>
    </location>
</feature>
<dbReference type="Proteomes" id="UP001500902">
    <property type="component" value="Unassembled WGS sequence"/>
</dbReference>
<dbReference type="Gene3D" id="1.20.1250.20">
    <property type="entry name" value="MFS general substrate transporter like domains"/>
    <property type="match status" value="1"/>
</dbReference>
<feature type="transmembrane region" description="Helical" evidence="6">
    <location>
        <begin position="161"/>
        <end position="189"/>
    </location>
</feature>
<organism evidence="7 8">
    <name type="scientific">Nonomuraea antimicrobica</name>
    <dbReference type="NCBI Taxonomy" id="561173"/>
    <lineage>
        <taxon>Bacteria</taxon>
        <taxon>Bacillati</taxon>
        <taxon>Actinomycetota</taxon>
        <taxon>Actinomycetes</taxon>
        <taxon>Streptosporangiales</taxon>
        <taxon>Streptosporangiaceae</taxon>
        <taxon>Nonomuraea</taxon>
    </lineage>
</organism>
<evidence type="ECO:0000256" key="4">
    <source>
        <dbReference type="ARBA" id="ARBA00022989"/>
    </source>
</evidence>
<dbReference type="InterPro" id="IPR036259">
    <property type="entry name" value="MFS_trans_sf"/>
</dbReference>
<dbReference type="InterPro" id="IPR011701">
    <property type="entry name" value="MFS"/>
</dbReference>
<dbReference type="CDD" id="cd06173">
    <property type="entry name" value="MFS_MefA_like"/>
    <property type="match status" value="1"/>
</dbReference>
<evidence type="ECO:0000256" key="6">
    <source>
        <dbReference type="SAM" id="Phobius"/>
    </source>
</evidence>
<dbReference type="EMBL" id="BAAAZP010000022">
    <property type="protein sequence ID" value="GAA3653750.1"/>
    <property type="molecule type" value="Genomic_DNA"/>
</dbReference>
<keyword evidence="2" id="KW-1003">Cell membrane</keyword>
<evidence type="ECO:0000313" key="8">
    <source>
        <dbReference type="Proteomes" id="UP001500902"/>
    </source>
</evidence>
<dbReference type="Pfam" id="PF07690">
    <property type="entry name" value="MFS_1"/>
    <property type="match status" value="1"/>
</dbReference>
<evidence type="ECO:0000256" key="5">
    <source>
        <dbReference type="ARBA" id="ARBA00023136"/>
    </source>
</evidence>
<name>A0ABP7BB33_9ACTN</name>
<dbReference type="PANTHER" id="PTHR23513:SF6">
    <property type="entry name" value="MAJOR FACILITATOR SUPERFAMILY ASSOCIATED DOMAIN-CONTAINING PROTEIN"/>
    <property type="match status" value="1"/>
</dbReference>
<keyword evidence="4 6" id="KW-1133">Transmembrane helix</keyword>
<keyword evidence="3 6" id="KW-0812">Transmembrane</keyword>
<feature type="transmembrane region" description="Helical" evidence="6">
    <location>
        <begin position="21"/>
        <end position="45"/>
    </location>
</feature>
<feature type="transmembrane region" description="Helical" evidence="6">
    <location>
        <begin position="86"/>
        <end position="115"/>
    </location>
</feature>
<evidence type="ECO:0000256" key="3">
    <source>
        <dbReference type="ARBA" id="ARBA00022692"/>
    </source>
</evidence>
<evidence type="ECO:0000256" key="2">
    <source>
        <dbReference type="ARBA" id="ARBA00022475"/>
    </source>
</evidence>
<sequence>MTSPQPDARERQDFRRLWSGATVSQLGSAVGMVALPVVAVTVVGASAFEVALLSAFTAVTTALLAFPLGTYVEFRRKRPIMITTDVVRFAALASVPAAAALDVLTFAHLCVIAVVNASCLIAFTAAAQSHLKALVSGPRLIEANSRLESTRWLSVSAGPSAAGALIGLLGAAGSLLIDAVSFLVSAVAVRSLRTREPAPPVRERGASRRAELFAGWRFAWRHPHLRPMLVSWVTFAGASSMGAAVSAVFYLRDLGFEPWEYGLVMGVPSLGGFAGARLAPRLVARLGAVRALWWTSVSRGPWYFLIPAAVPGTPGLLMCGFGFGMVLLFAGAANSTMTSYRQQRTPDELMARVAALWSFATTVTQPLFILLGGLVATWADSRAALFAAAALMCASAFLLPRGSADGHRLDAPGSSGSAG</sequence>
<accession>A0ABP7BB33</accession>
<proteinExistence type="predicted"/>
<keyword evidence="5 6" id="KW-0472">Membrane</keyword>
<dbReference type="SUPFAM" id="SSF103473">
    <property type="entry name" value="MFS general substrate transporter"/>
    <property type="match status" value="1"/>
</dbReference>
<evidence type="ECO:0000256" key="1">
    <source>
        <dbReference type="ARBA" id="ARBA00004651"/>
    </source>
</evidence>
<feature type="transmembrane region" description="Helical" evidence="6">
    <location>
        <begin position="382"/>
        <end position="399"/>
    </location>
</feature>
<feature type="transmembrane region" description="Helical" evidence="6">
    <location>
        <begin position="315"/>
        <end position="333"/>
    </location>
</feature>
<reference evidence="8" key="1">
    <citation type="journal article" date="2019" name="Int. J. Syst. Evol. Microbiol.">
        <title>The Global Catalogue of Microorganisms (GCM) 10K type strain sequencing project: providing services to taxonomists for standard genome sequencing and annotation.</title>
        <authorList>
            <consortium name="The Broad Institute Genomics Platform"/>
            <consortium name="The Broad Institute Genome Sequencing Center for Infectious Disease"/>
            <person name="Wu L."/>
            <person name="Ma J."/>
        </authorList>
    </citation>
    <scope>NUCLEOTIDE SEQUENCE [LARGE SCALE GENOMIC DNA]</scope>
    <source>
        <strain evidence="8">JCM 16904</strain>
    </source>
</reference>
<protein>
    <submittedName>
        <fullName evidence="7">MFS transporter</fullName>
    </submittedName>
</protein>
<feature type="transmembrane region" description="Helical" evidence="6">
    <location>
        <begin position="354"/>
        <end position="376"/>
    </location>
</feature>
<dbReference type="RefSeq" id="WP_344874537.1">
    <property type="nucleotide sequence ID" value="NZ_BAAAZP010000022.1"/>
</dbReference>
<feature type="transmembrane region" description="Helical" evidence="6">
    <location>
        <begin position="51"/>
        <end position="74"/>
    </location>
</feature>